<dbReference type="GO" id="GO:0016705">
    <property type="term" value="F:oxidoreductase activity, acting on paired donors, with incorporation or reduction of molecular oxygen"/>
    <property type="evidence" value="ECO:0007669"/>
    <property type="project" value="InterPro"/>
</dbReference>
<dbReference type="Pfam" id="PF00067">
    <property type="entry name" value="p450"/>
    <property type="match status" value="1"/>
</dbReference>
<feature type="binding site" description="axial binding residue" evidence="3">
    <location>
        <position position="370"/>
    </location>
    <ligand>
        <name>heme</name>
        <dbReference type="ChEBI" id="CHEBI:30413"/>
    </ligand>
    <ligandPart>
        <name>Fe</name>
        <dbReference type="ChEBI" id="CHEBI:18248"/>
    </ligandPart>
</feature>
<evidence type="ECO:0000313" key="5">
    <source>
        <dbReference type="EMBL" id="CAH0364835.1"/>
    </source>
</evidence>
<reference evidence="5" key="1">
    <citation type="submission" date="2021-11" db="EMBL/GenBank/DDBJ databases">
        <authorList>
            <consortium name="Genoscope - CEA"/>
            <person name="William W."/>
        </authorList>
    </citation>
    <scope>NUCLEOTIDE SEQUENCE</scope>
</reference>
<dbReference type="GO" id="GO:0004497">
    <property type="term" value="F:monooxygenase activity"/>
    <property type="evidence" value="ECO:0007669"/>
    <property type="project" value="UniProtKB-KW"/>
</dbReference>
<dbReference type="InterPro" id="IPR001128">
    <property type="entry name" value="Cyt_P450"/>
</dbReference>
<dbReference type="InterPro" id="IPR036396">
    <property type="entry name" value="Cyt_P450_sf"/>
</dbReference>
<evidence type="ECO:0000256" key="3">
    <source>
        <dbReference type="PIRSR" id="PIRSR602401-1"/>
    </source>
</evidence>
<keyword evidence="4" id="KW-0503">Monooxygenase</keyword>
<dbReference type="GO" id="GO:0020037">
    <property type="term" value="F:heme binding"/>
    <property type="evidence" value="ECO:0007669"/>
    <property type="project" value="InterPro"/>
</dbReference>
<comment type="similarity">
    <text evidence="2 4">Belongs to the cytochrome P450 family.</text>
</comment>
<dbReference type="AlphaFoldDB" id="A0A8J2S6Q1"/>
<dbReference type="GO" id="GO:0005506">
    <property type="term" value="F:iron ion binding"/>
    <property type="evidence" value="ECO:0007669"/>
    <property type="project" value="InterPro"/>
</dbReference>
<proteinExistence type="inferred from homology"/>
<keyword evidence="3 4" id="KW-0349">Heme</keyword>
<dbReference type="PRINTS" id="PR00463">
    <property type="entry name" value="EP450I"/>
</dbReference>
<dbReference type="InterPro" id="IPR050121">
    <property type="entry name" value="Cytochrome_P450_monoxygenase"/>
</dbReference>
<dbReference type="Gene3D" id="1.10.630.10">
    <property type="entry name" value="Cytochrome P450"/>
    <property type="match status" value="1"/>
</dbReference>
<sequence>MLSLRAKGYDGCVRVPLGPAGDFYFLLSPESVKHVCVEAADEWPRRFSVPLFETLALDRGIVYEQGSRHKRQKRLCTPAFERGAAMASFLQAISLESDALAARWRCLNRLDLYAETRTLTLRVVLRVTFGLEPDDADAELSDAIASYLEAIVATANEVPPLYQLYPPLSKNYVRVTEELLPRLRRLVKELIEARRRDAAADAPDLLSQLLRDGTLDDDDILYILFDLVIAGSDTTASTLAASLYILHEPRHARLLERAVDEARRADLEGLRLEEVRDALPYHVAVARETLRLYPPVPFVGRTALSACDVLGTPAPEGAVACFSPYALGRDPGRWGVDADEFRPERWLDSERGGADSSFSFLPFGAGPRGCLGTRLGLTEAVVGVAKILRGFSLRFDRSGPLRYKYDLTLNLGDSTTCSVRERRA</sequence>
<evidence type="ECO:0000256" key="2">
    <source>
        <dbReference type="ARBA" id="ARBA00010617"/>
    </source>
</evidence>
<dbReference type="InterPro" id="IPR017972">
    <property type="entry name" value="Cyt_P450_CS"/>
</dbReference>
<dbReference type="PRINTS" id="PR00385">
    <property type="entry name" value="P450"/>
</dbReference>
<evidence type="ECO:0000256" key="1">
    <source>
        <dbReference type="ARBA" id="ARBA00001971"/>
    </source>
</evidence>
<comment type="caution">
    <text evidence="5">The sequence shown here is derived from an EMBL/GenBank/DDBJ whole genome shotgun (WGS) entry which is preliminary data.</text>
</comment>
<dbReference type="OrthoDB" id="6480556at2759"/>
<evidence type="ECO:0008006" key="7">
    <source>
        <dbReference type="Google" id="ProtNLM"/>
    </source>
</evidence>
<dbReference type="InterPro" id="IPR002401">
    <property type="entry name" value="Cyt_P450_E_grp-I"/>
</dbReference>
<evidence type="ECO:0000313" key="6">
    <source>
        <dbReference type="Proteomes" id="UP000789595"/>
    </source>
</evidence>
<dbReference type="Proteomes" id="UP000789595">
    <property type="component" value="Unassembled WGS sequence"/>
</dbReference>
<evidence type="ECO:0000256" key="4">
    <source>
        <dbReference type="RuleBase" id="RU000461"/>
    </source>
</evidence>
<organism evidence="5 6">
    <name type="scientific">Pelagomonas calceolata</name>
    <dbReference type="NCBI Taxonomy" id="35677"/>
    <lineage>
        <taxon>Eukaryota</taxon>
        <taxon>Sar</taxon>
        <taxon>Stramenopiles</taxon>
        <taxon>Ochrophyta</taxon>
        <taxon>Pelagophyceae</taxon>
        <taxon>Pelagomonadales</taxon>
        <taxon>Pelagomonadaceae</taxon>
        <taxon>Pelagomonas</taxon>
    </lineage>
</organism>
<keyword evidence="6" id="KW-1185">Reference proteome</keyword>
<accession>A0A8J2S6Q1</accession>
<dbReference type="PANTHER" id="PTHR24305">
    <property type="entry name" value="CYTOCHROME P450"/>
    <property type="match status" value="1"/>
</dbReference>
<dbReference type="PANTHER" id="PTHR24305:SF166">
    <property type="entry name" value="CYTOCHROME P450 12A4, MITOCHONDRIAL-RELATED"/>
    <property type="match status" value="1"/>
</dbReference>
<name>A0A8J2S6Q1_9STRA</name>
<dbReference type="PROSITE" id="PS00086">
    <property type="entry name" value="CYTOCHROME_P450"/>
    <property type="match status" value="1"/>
</dbReference>
<gene>
    <name evidence="5" type="ORF">PECAL_1P12200</name>
</gene>
<protein>
    <recommendedName>
        <fullName evidence="7">Cytochrome P450</fullName>
    </recommendedName>
</protein>
<dbReference type="SUPFAM" id="SSF48264">
    <property type="entry name" value="Cytochrome P450"/>
    <property type="match status" value="1"/>
</dbReference>
<comment type="cofactor">
    <cofactor evidence="1 3">
        <name>heme</name>
        <dbReference type="ChEBI" id="CHEBI:30413"/>
    </cofactor>
</comment>
<keyword evidence="3 4" id="KW-0479">Metal-binding</keyword>
<keyword evidence="3 4" id="KW-0408">Iron</keyword>
<dbReference type="EMBL" id="CAKKNE010000001">
    <property type="protein sequence ID" value="CAH0364835.1"/>
    <property type="molecule type" value="Genomic_DNA"/>
</dbReference>
<keyword evidence="4" id="KW-0560">Oxidoreductase</keyword>